<accession>A0A895XV78</accession>
<gene>
    <name evidence="10" type="ORF">JQS30_00990</name>
</gene>
<dbReference type="PIRSF" id="PIRSF001093">
    <property type="entry name" value="B-hxosamndse_ab_euk"/>
    <property type="match status" value="1"/>
</dbReference>
<dbReference type="SUPFAM" id="SSF55545">
    <property type="entry name" value="beta-N-acetylhexosaminidase-like domain"/>
    <property type="match status" value="1"/>
</dbReference>
<dbReference type="InterPro" id="IPR029018">
    <property type="entry name" value="Hex-like_dom2"/>
</dbReference>
<dbReference type="GO" id="GO:0004563">
    <property type="term" value="F:beta-N-acetylhexosaminidase activity"/>
    <property type="evidence" value="ECO:0007669"/>
    <property type="project" value="UniProtKB-EC"/>
</dbReference>
<protein>
    <recommendedName>
        <fullName evidence="3">beta-N-acetylhexosaminidase</fullName>
        <ecNumber evidence="3">3.2.1.52</ecNumber>
    </recommendedName>
</protein>
<evidence type="ECO:0000256" key="7">
    <source>
        <dbReference type="SAM" id="MobiDB-lite"/>
    </source>
</evidence>
<sequence length="566" mass="63343">MPATHSASPDRPVSLIPQPQSFTPQPGTFVLNPDTTIVATTPAVTHLAWLLHDQLRRGTGLRLDVRIENDTASHIATNAIVLRLEDSNPEVSTSLNSAESQDAATESYRLRVTENLAELSAAHPAGLARALATLRQLLPAHTLRNAPTHDGDVTIGCAEIVDQPRLRWRGFMMDVARHFHPKEFVMRMIDIAWLHRFNVLHLHLTDDQGWRIEIPSRPKLTEVSSWRTETVQSHALTPEGYDGTPHGGYFTLSDLREIVAFAKERHVSVVPEVNMPGHSRAVLAAYPELGTDEGPLPVLTTFGTSEEVLEPKPEVIEFFGEVFDTLKDIFVAPYVHIGGDEVPTTQWESSPLAQQLMRQEGINNARYVQTWFTRQLTEHLSKRGRIAVGWDEVLAGGAPEDTVVTVWRNAEYVTKAAESGHRVIVATEHYLYLDHYESDQPEEPLRIHGNTPLEKLSDYDPVPLGVDPDLILGTQCQMWSEYLKTGRDVEYSVFPRLCAVADVAWSHMDARKENPILERVESHLERLDALGVNYRPLEGPHPWQQGGTGLKSRRSIDFKAHGADDL</sequence>
<feature type="region of interest" description="Disordered" evidence="7">
    <location>
        <begin position="1"/>
        <end position="21"/>
    </location>
</feature>
<keyword evidence="5" id="KW-0326">Glycosidase</keyword>
<dbReference type="InterPro" id="IPR017853">
    <property type="entry name" value="GH"/>
</dbReference>
<evidence type="ECO:0000256" key="2">
    <source>
        <dbReference type="ARBA" id="ARBA00006285"/>
    </source>
</evidence>
<evidence type="ECO:0000256" key="4">
    <source>
        <dbReference type="ARBA" id="ARBA00022801"/>
    </source>
</evidence>
<dbReference type="CDD" id="cd06563">
    <property type="entry name" value="GH20_chitobiase-like"/>
    <property type="match status" value="1"/>
</dbReference>
<keyword evidence="11" id="KW-1185">Reference proteome</keyword>
<dbReference type="GO" id="GO:0016020">
    <property type="term" value="C:membrane"/>
    <property type="evidence" value="ECO:0007669"/>
    <property type="project" value="TreeGrafter"/>
</dbReference>
<dbReference type="InterPro" id="IPR015883">
    <property type="entry name" value="Glyco_hydro_20_cat"/>
</dbReference>
<dbReference type="Gene3D" id="3.30.379.10">
    <property type="entry name" value="Chitobiase/beta-hexosaminidase domain 2-like"/>
    <property type="match status" value="1"/>
</dbReference>
<dbReference type="AlphaFoldDB" id="A0A895XV78"/>
<comment type="similarity">
    <text evidence="2">Belongs to the glycosyl hydrolase 20 family.</text>
</comment>
<dbReference type="PANTHER" id="PTHR22600:SF57">
    <property type="entry name" value="BETA-N-ACETYLHEXOSAMINIDASE"/>
    <property type="match status" value="1"/>
</dbReference>
<name>A0A895XV78_9ACTN</name>
<dbReference type="Gene3D" id="3.20.20.80">
    <property type="entry name" value="Glycosidases"/>
    <property type="match status" value="1"/>
</dbReference>
<dbReference type="PANTHER" id="PTHR22600">
    <property type="entry name" value="BETA-HEXOSAMINIDASE"/>
    <property type="match status" value="1"/>
</dbReference>
<dbReference type="EC" id="3.2.1.52" evidence="3"/>
<evidence type="ECO:0000313" key="10">
    <source>
        <dbReference type="EMBL" id="QSB05548.1"/>
    </source>
</evidence>
<dbReference type="SUPFAM" id="SSF51445">
    <property type="entry name" value="(Trans)glycosidases"/>
    <property type="match status" value="1"/>
</dbReference>
<proteinExistence type="inferred from homology"/>
<dbReference type="InterPro" id="IPR025705">
    <property type="entry name" value="Beta_hexosaminidase_sua/sub"/>
</dbReference>
<evidence type="ECO:0000256" key="6">
    <source>
        <dbReference type="PIRSR" id="PIRSR625705-1"/>
    </source>
</evidence>
<keyword evidence="4" id="KW-0378">Hydrolase</keyword>
<dbReference type="RefSeq" id="WP_213171557.1">
    <property type="nucleotide sequence ID" value="NZ_CP070496.1"/>
</dbReference>
<dbReference type="Pfam" id="PF00728">
    <property type="entry name" value="Glyco_hydro_20"/>
    <property type="match status" value="1"/>
</dbReference>
<dbReference type="InterPro" id="IPR015882">
    <property type="entry name" value="HEX_bac_N"/>
</dbReference>
<evidence type="ECO:0000313" key="11">
    <source>
        <dbReference type="Proteomes" id="UP000662939"/>
    </source>
</evidence>
<reference evidence="10" key="1">
    <citation type="submission" date="2021-02" db="EMBL/GenBank/DDBJ databases">
        <title>Natronoglycomyces albus gen. nov., sp. nov, a haloalkaliphilic actinobacterium from a soda solonchak soil.</title>
        <authorList>
            <person name="Sorokin D.Y."/>
            <person name="Khijniak T.V."/>
            <person name="Zakharycheva A.P."/>
            <person name="Boueva O.V."/>
            <person name="Ariskina E.V."/>
            <person name="Hahnke R.L."/>
            <person name="Bunk B."/>
            <person name="Sproer C."/>
            <person name="Schumann P."/>
            <person name="Evtushenko L.I."/>
            <person name="Kublanov I.V."/>
        </authorList>
    </citation>
    <scope>NUCLEOTIDE SEQUENCE</scope>
    <source>
        <strain evidence="10">DSM 106290</strain>
    </source>
</reference>
<feature type="domain" description="Beta-hexosaminidase bacterial type N-terminal" evidence="9">
    <location>
        <begin position="14"/>
        <end position="163"/>
    </location>
</feature>
<evidence type="ECO:0000256" key="1">
    <source>
        <dbReference type="ARBA" id="ARBA00001231"/>
    </source>
</evidence>
<dbReference type="GO" id="GO:0005975">
    <property type="term" value="P:carbohydrate metabolic process"/>
    <property type="evidence" value="ECO:0007669"/>
    <property type="project" value="InterPro"/>
</dbReference>
<evidence type="ECO:0000256" key="5">
    <source>
        <dbReference type="ARBA" id="ARBA00023295"/>
    </source>
</evidence>
<dbReference type="Proteomes" id="UP000662939">
    <property type="component" value="Chromosome"/>
</dbReference>
<feature type="domain" description="Glycoside hydrolase family 20 catalytic" evidence="8">
    <location>
        <begin position="167"/>
        <end position="507"/>
    </location>
</feature>
<comment type="catalytic activity">
    <reaction evidence="1">
        <text>Hydrolysis of terminal non-reducing N-acetyl-D-hexosamine residues in N-acetyl-beta-D-hexosaminides.</text>
        <dbReference type="EC" id="3.2.1.52"/>
    </reaction>
</comment>
<organism evidence="10 11">
    <name type="scientific">Natronoglycomyces albus</name>
    <dbReference type="NCBI Taxonomy" id="2811108"/>
    <lineage>
        <taxon>Bacteria</taxon>
        <taxon>Bacillati</taxon>
        <taxon>Actinomycetota</taxon>
        <taxon>Actinomycetes</taxon>
        <taxon>Glycomycetales</taxon>
        <taxon>Glycomycetaceae</taxon>
        <taxon>Natronoglycomyces</taxon>
    </lineage>
</organism>
<feature type="active site" description="Proton donor" evidence="6">
    <location>
        <position position="341"/>
    </location>
</feature>
<dbReference type="Pfam" id="PF02838">
    <property type="entry name" value="Glyco_hydro_20b"/>
    <property type="match status" value="1"/>
</dbReference>
<evidence type="ECO:0000259" key="9">
    <source>
        <dbReference type="Pfam" id="PF02838"/>
    </source>
</evidence>
<dbReference type="EMBL" id="CP070496">
    <property type="protein sequence ID" value="QSB05548.1"/>
    <property type="molecule type" value="Genomic_DNA"/>
</dbReference>
<evidence type="ECO:0000259" key="8">
    <source>
        <dbReference type="Pfam" id="PF00728"/>
    </source>
</evidence>
<dbReference type="GO" id="GO:0030203">
    <property type="term" value="P:glycosaminoglycan metabolic process"/>
    <property type="evidence" value="ECO:0007669"/>
    <property type="project" value="TreeGrafter"/>
</dbReference>
<dbReference type="KEGG" id="nav:JQS30_00990"/>
<evidence type="ECO:0000256" key="3">
    <source>
        <dbReference type="ARBA" id="ARBA00012663"/>
    </source>
</evidence>
<dbReference type="PRINTS" id="PR00738">
    <property type="entry name" value="GLHYDRLASE20"/>
</dbReference>